<sequence length="139" mass="15515">MSGPLDPERVPPPFYPLPRPDQEIVVADRHLFVVLSNSAPGQDDEFNRWYDNTHIPQVLKIPGWNSVQRYRLHPARLNDQVAPGPHQYMALWDIEGDPAAAFAAHDEFAGRGEIDFTSAIDLSSGTAWTFSPIGDRHSG</sequence>
<evidence type="ECO:0000313" key="2">
    <source>
        <dbReference type="EMBL" id="GGN23002.1"/>
    </source>
</evidence>
<feature type="domain" description="EthD" evidence="1">
    <location>
        <begin position="43"/>
        <end position="88"/>
    </location>
</feature>
<reference evidence="2" key="2">
    <citation type="submission" date="2020-09" db="EMBL/GenBank/DDBJ databases">
        <authorList>
            <person name="Sun Q."/>
            <person name="Zhou Y."/>
        </authorList>
    </citation>
    <scope>NUCLEOTIDE SEQUENCE</scope>
    <source>
        <strain evidence="2">CGMCC 4.7110</strain>
    </source>
</reference>
<accession>A0A917XGC4</accession>
<protein>
    <recommendedName>
        <fullName evidence="1">EthD domain-containing protein</fullName>
    </recommendedName>
</protein>
<dbReference type="InterPro" id="IPR011008">
    <property type="entry name" value="Dimeric_a/b-barrel"/>
</dbReference>
<dbReference type="Pfam" id="PF07110">
    <property type="entry name" value="EthD"/>
    <property type="match status" value="1"/>
</dbReference>
<keyword evidence="3" id="KW-1185">Reference proteome</keyword>
<dbReference type="Proteomes" id="UP000653411">
    <property type="component" value="Unassembled WGS sequence"/>
</dbReference>
<dbReference type="GO" id="GO:0016491">
    <property type="term" value="F:oxidoreductase activity"/>
    <property type="evidence" value="ECO:0007669"/>
    <property type="project" value="InterPro"/>
</dbReference>
<dbReference type="SUPFAM" id="SSF54909">
    <property type="entry name" value="Dimeric alpha+beta barrel"/>
    <property type="match status" value="1"/>
</dbReference>
<dbReference type="EMBL" id="BMML01000013">
    <property type="protein sequence ID" value="GGN23002.1"/>
    <property type="molecule type" value="Genomic_DNA"/>
</dbReference>
<reference evidence="2" key="1">
    <citation type="journal article" date="2014" name="Int. J. Syst. Evol. Microbiol.">
        <title>Complete genome sequence of Corynebacterium casei LMG S-19264T (=DSM 44701T), isolated from a smear-ripened cheese.</title>
        <authorList>
            <consortium name="US DOE Joint Genome Institute (JGI-PGF)"/>
            <person name="Walter F."/>
            <person name="Albersmeier A."/>
            <person name="Kalinowski J."/>
            <person name="Ruckert C."/>
        </authorList>
    </citation>
    <scope>NUCLEOTIDE SEQUENCE</scope>
    <source>
        <strain evidence="2">CGMCC 4.7110</strain>
    </source>
</reference>
<evidence type="ECO:0000313" key="3">
    <source>
        <dbReference type="Proteomes" id="UP000653411"/>
    </source>
</evidence>
<gene>
    <name evidence="2" type="ORF">GCM10011578_055000</name>
</gene>
<proteinExistence type="predicted"/>
<dbReference type="InterPro" id="IPR009799">
    <property type="entry name" value="EthD_dom"/>
</dbReference>
<comment type="caution">
    <text evidence="2">The sequence shown here is derived from an EMBL/GenBank/DDBJ whole genome shotgun (WGS) entry which is preliminary data.</text>
</comment>
<dbReference type="RefSeq" id="WP_189265505.1">
    <property type="nucleotide sequence ID" value="NZ_BMML01000013.1"/>
</dbReference>
<organism evidence="2 3">
    <name type="scientific">Streptomyces fuscichromogenes</name>
    <dbReference type="NCBI Taxonomy" id="1324013"/>
    <lineage>
        <taxon>Bacteria</taxon>
        <taxon>Bacillati</taxon>
        <taxon>Actinomycetota</taxon>
        <taxon>Actinomycetes</taxon>
        <taxon>Kitasatosporales</taxon>
        <taxon>Streptomycetaceae</taxon>
        <taxon>Streptomyces</taxon>
    </lineage>
</organism>
<dbReference type="AlphaFoldDB" id="A0A917XGC4"/>
<name>A0A917XGC4_9ACTN</name>
<dbReference type="Gene3D" id="3.30.70.100">
    <property type="match status" value="1"/>
</dbReference>
<evidence type="ECO:0000259" key="1">
    <source>
        <dbReference type="Pfam" id="PF07110"/>
    </source>
</evidence>